<evidence type="ECO:0000313" key="1">
    <source>
        <dbReference type="EMBL" id="SPD31370.1"/>
    </source>
</evidence>
<name>A0A2N9J4D5_FAGSY</name>
<reference evidence="1" key="1">
    <citation type="submission" date="2018-02" db="EMBL/GenBank/DDBJ databases">
        <authorList>
            <person name="Cohen D.B."/>
            <person name="Kent A.D."/>
        </authorList>
    </citation>
    <scope>NUCLEOTIDE SEQUENCE</scope>
</reference>
<dbReference type="AlphaFoldDB" id="A0A2N9J4D5"/>
<proteinExistence type="predicted"/>
<protein>
    <recommendedName>
        <fullName evidence="2">Reverse transcriptase Ty1/copia-type domain-containing protein</fullName>
    </recommendedName>
</protein>
<gene>
    <name evidence="1" type="ORF">FSB_LOCUS59252</name>
</gene>
<dbReference type="EMBL" id="OIVN01006358">
    <property type="protein sequence ID" value="SPD31370.1"/>
    <property type="molecule type" value="Genomic_DNA"/>
</dbReference>
<dbReference type="InterPro" id="IPR043502">
    <property type="entry name" value="DNA/RNA_pol_sf"/>
</dbReference>
<sequence>MTTRSKSGISKKIILHTTTTTLKPDYLQTEPPTLTIASQIPEWTAAMQAEFDDLQHQNTWSLIDYGSDYLFVNQRKYITDLLSKFNMTSCKAASTPFPISHKLQASSEAKLSDPTQYHSLVGALQYATFTRPDINYVVNQGTLHLGIHFQSSSPTLTAFTDSDWAGDPYDKRLTTCIIVFLGNNPITWMSKKQHIVSRSSSEAEYRALATGAAELAWLRQVLCDLGIFLPAVPAIWCDNTSAIALASTPIFHSRKKHIEVDYHFVQERVVRGDLHLHFISTEDQLADLFTKPLTTQRFLKLTSKLMFLAPTHSLEGGY</sequence>
<evidence type="ECO:0008006" key="2">
    <source>
        <dbReference type="Google" id="ProtNLM"/>
    </source>
</evidence>
<dbReference type="PANTHER" id="PTHR11439:SF483">
    <property type="entry name" value="PEPTIDE SYNTHASE GLIP-LIKE, PUTATIVE (AFU_ORTHOLOGUE AFUA_3G12920)-RELATED"/>
    <property type="match status" value="1"/>
</dbReference>
<organism evidence="1">
    <name type="scientific">Fagus sylvatica</name>
    <name type="common">Beechnut</name>
    <dbReference type="NCBI Taxonomy" id="28930"/>
    <lineage>
        <taxon>Eukaryota</taxon>
        <taxon>Viridiplantae</taxon>
        <taxon>Streptophyta</taxon>
        <taxon>Embryophyta</taxon>
        <taxon>Tracheophyta</taxon>
        <taxon>Spermatophyta</taxon>
        <taxon>Magnoliopsida</taxon>
        <taxon>eudicotyledons</taxon>
        <taxon>Gunneridae</taxon>
        <taxon>Pentapetalae</taxon>
        <taxon>rosids</taxon>
        <taxon>fabids</taxon>
        <taxon>Fagales</taxon>
        <taxon>Fagaceae</taxon>
        <taxon>Fagus</taxon>
    </lineage>
</organism>
<dbReference type="PANTHER" id="PTHR11439">
    <property type="entry name" value="GAG-POL-RELATED RETROTRANSPOSON"/>
    <property type="match status" value="1"/>
</dbReference>
<dbReference type="CDD" id="cd09272">
    <property type="entry name" value="RNase_HI_RT_Ty1"/>
    <property type="match status" value="1"/>
</dbReference>
<accession>A0A2N9J4D5</accession>
<dbReference type="SUPFAM" id="SSF56672">
    <property type="entry name" value="DNA/RNA polymerases"/>
    <property type="match status" value="1"/>
</dbReference>